<protein>
    <submittedName>
        <fullName evidence="1">Uncharacterized protein</fullName>
    </submittedName>
</protein>
<proteinExistence type="predicted"/>
<reference evidence="1" key="1">
    <citation type="submission" date="2018-11" db="EMBL/GenBank/DDBJ databases">
        <authorList>
            <person name="Grassa J C."/>
        </authorList>
    </citation>
    <scope>NUCLEOTIDE SEQUENCE [LARGE SCALE GENOMIC DNA]</scope>
</reference>
<dbReference type="EnsemblPlants" id="evm.model.04.962">
    <property type="protein sequence ID" value="cds.evm.model.04.962"/>
    <property type="gene ID" value="evm.TU.04.962"/>
</dbReference>
<sequence length="102" mass="11489">MQKKPRDKSSSDSTLDGEVAMLKMKVLAITDTVNDSVNESILEMGRQMQLLQQQLRCLLKAHEQARTIKCSKAIQESSKNRLQLSFQCPATRSHLQLGFQGL</sequence>
<evidence type="ECO:0000313" key="1">
    <source>
        <dbReference type="EnsemblPlants" id="cds.evm.model.04.962"/>
    </source>
</evidence>
<reference evidence="1" key="2">
    <citation type="submission" date="2021-03" db="UniProtKB">
        <authorList>
            <consortium name="EnsemblPlants"/>
        </authorList>
    </citation>
    <scope>IDENTIFICATION</scope>
</reference>
<dbReference type="Proteomes" id="UP000596661">
    <property type="component" value="Chromosome 4"/>
</dbReference>
<organism evidence="1 2">
    <name type="scientific">Cannabis sativa</name>
    <name type="common">Hemp</name>
    <name type="synonym">Marijuana</name>
    <dbReference type="NCBI Taxonomy" id="3483"/>
    <lineage>
        <taxon>Eukaryota</taxon>
        <taxon>Viridiplantae</taxon>
        <taxon>Streptophyta</taxon>
        <taxon>Embryophyta</taxon>
        <taxon>Tracheophyta</taxon>
        <taxon>Spermatophyta</taxon>
        <taxon>Magnoliopsida</taxon>
        <taxon>eudicotyledons</taxon>
        <taxon>Gunneridae</taxon>
        <taxon>Pentapetalae</taxon>
        <taxon>rosids</taxon>
        <taxon>fabids</taxon>
        <taxon>Rosales</taxon>
        <taxon>Cannabaceae</taxon>
        <taxon>Cannabis</taxon>
    </lineage>
</organism>
<dbReference type="AlphaFoldDB" id="A0A803PJF8"/>
<evidence type="ECO:0000313" key="2">
    <source>
        <dbReference type="Proteomes" id="UP000596661"/>
    </source>
</evidence>
<name>A0A803PJF8_CANSA</name>
<dbReference type="Gramene" id="evm.model.04.962">
    <property type="protein sequence ID" value="cds.evm.model.04.962"/>
    <property type="gene ID" value="evm.TU.04.962"/>
</dbReference>
<accession>A0A803PJF8</accession>
<dbReference type="EMBL" id="UZAU01000371">
    <property type="status" value="NOT_ANNOTATED_CDS"/>
    <property type="molecule type" value="Genomic_DNA"/>
</dbReference>
<keyword evidence="2" id="KW-1185">Reference proteome</keyword>